<keyword evidence="1" id="KW-0227">DNA damage</keyword>
<dbReference type="InterPro" id="IPR036388">
    <property type="entry name" value="WH-like_DNA-bd_sf"/>
</dbReference>
<dbReference type="SUPFAM" id="SSF46767">
    <property type="entry name" value="Methylated DNA-protein cysteine methyltransferase, C-terminal domain"/>
    <property type="match status" value="1"/>
</dbReference>
<dbReference type="InterPro" id="IPR004026">
    <property type="entry name" value="Ada_DNA_repair_Zn-bd"/>
</dbReference>
<evidence type="ECO:0000313" key="5">
    <source>
        <dbReference type="EMBL" id="MBM9510080.1"/>
    </source>
</evidence>
<feature type="domain" description="Methylated-DNA-[protein]-cysteine S-methyltransferase DNA binding" evidence="3">
    <location>
        <begin position="106"/>
        <end position="181"/>
    </location>
</feature>
<evidence type="ECO:0000256" key="2">
    <source>
        <dbReference type="ARBA" id="ARBA00023159"/>
    </source>
</evidence>
<feature type="domain" description="Ada DNA repair metal-binding" evidence="4">
    <location>
        <begin position="196"/>
        <end position="244"/>
    </location>
</feature>
<dbReference type="Proteomes" id="UP000749040">
    <property type="component" value="Unassembled WGS sequence"/>
</dbReference>
<evidence type="ECO:0000259" key="4">
    <source>
        <dbReference type="Pfam" id="PF02805"/>
    </source>
</evidence>
<dbReference type="Gene3D" id="3.40.10.10">
    <property type="entry name" value="DNA Methylphosphotriester Repair Domain"/>
    <property type="match status" value="1"/>
</dbReference>
<evidence type="ECO:0000256" key="1">
    <source>
        <dbReference type="ARBA" id="ARBA00022763"/>
    </source>
</evidence>
<keyword evidence="6" id="KW-1185">Reference proteome</keyword>
<evidence type="ECO:0000313" key="6">
    <source>
        <dbReference type="Proteomes" id="UP000749040"/>
    </source>
</evidence>
<dbReference type="InterPro" id="IPR036217">
    <property type="entry name" value="MethylDNA_cys_MeTrfase_DNAb"/>
</dbReference>
<protein>
    <submittedName>
        <fullName evidence="5">MGMT family protein</fullName>
    </submittedName>
</protein>
<reference evidence="5 6" key="1">
    <citation type="submission" date="2021-01" db="EMBL/GenBank/DDBJ databases">
        <title>Streptomyces acididurans sp. nov., isolated from a peat swamp forest soil.</title>
        <authorList>
            <person name="Chantavorakit T."/>
            <person name="Duangmal K."/>
        </authorList>
    </citation>
    <scope>NUCLEOTIDE SEQUENCE [LARGE SCALE GENOMIC DNA]</scope>
    <source>
        <strain evidence="5 6">KK5PA1</strain>
    </source>
</reference>
<dbReference type="InterPro" id="IPR035451">
    <property type="entry name" value="Ada-like_dom_sf"/>
</dbReference>
<organism evidence="5 6">
    <name type="scientific">Actinacidiphila acididurans</name>
    <dbReference type="NCBI Taxonomy" id="2784346"/>
    <lineage>
        <taxon>Bacteria</taxon>
        <taxon>Bacillati</taxon>
        <taxon>Actinomycetota</taxon>
        <taxon>Actinomycetes</taxon>
        <taxon>Kitasatosporales</taxon>
        <taxon>Streptomycetaceae</taxon>
        <taxon>Actinacidiphila</taxon>
    </lineage>
</organism>
<comment type="caution">
    <text evidence="5">The sequence shown here is derived from an EMBL/GenBank/DDBJ whole genome shotgun (WGS) entry which is preliminary data.</text>
</comment>
<evidence type="ECO:0000259" key="3">
    <source>
        <dbReference type="Pfam" id="PF01035"/>
    </source>
</evidence>
<dbReference type="Pfam" id="PF02805">
    <property type="entry name" value="Ada_Zn_binding"/>
    <property type="match status" value="1"/>
</dbReference>
<keyword evidence="2" id="KW-0010">Activator</keyword>
<proteinExistence type="predicted"/>
<sequence>MTPAPLGFAAGVLRAAGVAPERYDTYTEVATAAGVLYVAHRGGAVTGAALASAAGGATGFEEAHRGRAGRSAIPAAAVPAGLRTAVRTGRFAKLPLDLGPVQARMAAVLTAVRAVPRGQLRPASWVAREAGLTGPGAVLEVLAANPVQVLVPSYRVTDEDGLPYDLGHGAAAGDALRRAEAVDVERVVELARQRTVFLGSDTTHIYCHPTCAHARRITPRHQVPFRSAGQARLAGYRPCKSCRPAA</sequence>
<dbReference type="SUPFAM" id="SSF57884">
    <property type="entry name" value="Ada DNA repair protein, N-terminal domain (N-Ada 10)"/>
    <property type="match status" value="1"/>
</dbReference>
<dbReference type="InterPro" id="IPR014048">
    <property type="entry name" value="MethylDNA_cys_MeTrfase_DNA-bd"/>
</dbReference>
<name>A0ABS2U6F3_9ACTN</name>
<dbReference type="Gene3D" id="1.10.10.10">
    <property type="entry name" value="Winged helix-like DNA-binding domain superfamily/Winged helix DNA-binding domain"/>
    <property type="match status" value="1"/>
</dbReference>
<dbReference type="EMBL" id="JADKYB010000031">
    <property type="protein sequence ID" value="MBM9510080.1"/>
    <property type="molecule type" value="Genomic_DNA"/>
</dbReference>
<dbReference type="Pfam" id="PF01035">
    <property type="entry name" value="DNA_binding_1"/>
    <property type="match status" value="1"/>
</dbReference>
<accession>A0ABS2U6F3</accession>
<gene>
    <name evidence="5" type="ORF">ITX44_37085</name>
</gene>